<dbReference type="PANTHER" id="PTHR30329">
    <property type="entry name" value="STATOR ELEMENT OF FLAGELLAR MOTOR COMPLEX"/>
    <property type="match status" value="1"/>
</dbReference>
<feature type="domain" description="OmpA-like" evidence="5">
    <location>
        <begin position="97"/>
        <end position="212"/>
    </location>
</feature>
<comment type="subcellular location">
    <subcellularLocation>
        <location evidence="1">Cell outer membrane</location>
    </subcellularLocation>
</comment>
<dbReference type="InterPro" id="IPR006664">
    <property type="entry name" value="OMP_bac"/>
</dbReference>
<dbReference type="GO" id="GO:0009279">
    <property type="term" value="C:cell outer membrane"/>
    <property type="evidence" value="ECO:0007669"/>
    <property type="project" value="UniProtKB-SubCell"/>
</dbReference>
<protein>
    <submittedName>
        <fullName evidence="6">OmpA family protein</fullName>
    </submittedName>
</protein>
<evidence type="ECO:0000256" key="4">
    <source>
        <dbReference type="PROSITE-ProRule" id="PRU00473"/>
    </source>
</evidence>
<dbReference type="Proteomes" id="UP000248886">
    <property type="component" value="Unassembled WGS sequence"/>
</dbReference>
<proteinExistence type="predicted"/>
<evidence type="ECO:0000256" key="3">
    <source>
        <dbReference type="ARBA" id="ARBA00023237"/>
    </source>
</evidence>
<keyword evidence="3" id="KW-0998">Cell outer membrane</keyword>
<reference evidence="6 7" key="1">
    <citation type="submission" date="2018-06" db="EMBL/GenBank/DDBJ databases">
        <title>Draft sequence of Acidithiobacillus ferrooxidans CCM 4253.</title>
        <authorList>
            <person name="Moya-Beltran A."/>
            <person name="Castro M."/>
            <person name="Covarrubias P.C."/>
            <person name="Issotta F."/>
            <person name="Janiczek O."/>
            <person name="Mandl M."/>
            <person name="Kucera J."/>
            <person name="Quatrini R."/>
        </authorList>
    </citation>
    <scope>NUCLEOTIDE SEQUENCE [LARGE SCALE GENOMIC DNA]</scope>
    <source>
        <strain evidence="6 7">CCM 4253</strain>
    </source>
</reference>
<dbReference type="EMBL" id="QKQP01000001">
    <property type="protein sequence ID" value="PZD82678.1"/>
    <property type="molecule type" value="Genomic_DNA"/>
</dbReference>
<dbReference type="GeneID" id="65279687"/>
<evidence type="ECO:0000313" key="6">
    <source>
        <dbReference type="EMBL" id="PZD82678.1"/>
    </source>
</evidence>
<dbReference type="PROSITE" id="PS51123">
    <property type="entry name" value="OMPA_2"/>
    <property type="match status" value="1"/>
</dbReference>
<dbReference type="OMA" id="CAKKELV"/>
<dbReference type="PANTHER" id="PTHR30329:SF21">
    <property type="entry name" value="LIPOPROTEIN YIAD-RELATED"/>
    <property type="match status" value="1"/>
</dbReference>
<dbReference type="Pfam" id="PF00691">
    <property type="entry name" value="OmpA"/>
    <property type="match status" value="1"/>
</dbReference>
<evidence type="ECO:0000256" key="2">
    <source>
        <dbReference type="ARBA" id="ARBA00023136"/>
    </source>
</evidence>
<evidence type="ECO:0000259" key="5">
    <source>
        <dbReference type="PROSITE" id="PS51123"/>
    </source>
</evidence>
<comment type="caution">
    <text evidence="6">The sequence shown here is derived from an EMBL/GenBank/DDBJ whole genome shotgun (WGS) entry which is preliminary data.</text>
</comment>
<sequence length="217" mass="22924">MEHIKGIKGITLLVAISGGIFASAAYADGGYVGYAVNHGAKPVVTSRGICVRGGRPVTDGPVPAYCAPAPVAVAAAPTPPPAPVPAPIAPVEQTILVSKPITITGINFKFDSYKLLDHDIRVLDEVASFAKKHPEAVLDVNGYCSKVGTYAYNLKLSKLRAQSVAQYLAHHGVASDRMVLKGHSYDNPVATNATPQGRFLNQRVEINSSIKVQKTVQ</sequence>
<evidence type="ECO:0000256" key="1">
    <source>
        <dbReference type="ARBA" id="ARBA00004442"/>
    </source>
</evidence>
<dbReference type="OrthoDB" id="5296103at2"/>
<dbReference type="RefSeq" id="WP_009567335.1">
    <property type="nucleotide sequence ID" value="NZ_AP025160.1"/>
</dbReference>
<accession>A0A2W1K6R2</accession>
<dbReference type="AlphaFoldDB" id="A0A2W1K6R2"/>
<dbReference type="PRINTS" id="PR01021">
    <property type="entry name" value="OMPADOMAIN"/>
</dbReference>
<dbReference type="CDD" id="cd07185">
    <property type="entry name" value="OmpA_C-like"/>
    <property type="match status" value="1"/>
</dbReference>
<dbReference type="InterPro" id="IPR036737">
    <property type="entry name" value="OmpA-like_sf"/>
</dbReference>
<dbReference type="SUPFAM" id="SSF103088">
    <property type="entry name" value="OmpA-like"/>
    <property type="match status" value="1"/>
</dbReference>
<dbReference type="InterPro" id="IPR050330">
    <property type="entry name" value="Bact_OuterMem_StrucFunc"/>
</dbReference>
<organism evidence="6 7">
    <name type="scientific">Acidithiobacillus ferrooxidans</name>
    <name type="common">Thiobacillus ferrooxidans</name>
    <dbReference type="NCBI Taxonomy" id="920"/>
    <lineage>
        <taxon>Bacteria</taxon>
        <taxon>Pseudomonadati</taxon>
        <taxon>Pseudomonadota</taxon>
        <taxon>Acidithiobacillia</taxon>
        <taxon>Acidithiobacillales</taxon>
        <taxon>Acidithiobacillaceae</taxon>
        <taxon>Acidithiobacillus</taxon>
    </lineage>
</organism>
<keyword evidence="2 4" id="KW-0472">Membrane</keyword>
<name>A0A2W1K6R2_ACIFR</name>
<evidence type="ECO:0000313" key="7">
    <source>
        <dbReference type="Proteomes" id="UP000248886"/>
    </source>
</evidence>
<dbReference type="InterPro" id="IPR006665">
    <property type="entry name" value="OmpA-like"/>
</dbReference>
<dbReference type="Gene3D" id="3.30.1330.60">
    <property type="entry name" value="OmpA-like domain"/>
    <property type="match status" value="1"/>
</dbReference>
<gene>
    <name evidence="6" type="ORF">DN052_06675</name>
</gene>